<proteinExistence type="inferred from homology"/>
<dbReference type="InterPro" id="IPR000209">
    <property type="entry name" value="Peptidase_S8/S53_dom"/>
</dbReference>
<dbReference type="InterPro" id="IPR051048">
    <property type="entry name" value="Peptidase_S8/S53_subtilisin"/>
</dbReference>
<feature type="active site" description="Charge relay system" evidence="5">
    <location>
        <position position="283"/>
    </location>
</feature>
<dbReference type="InterPro" id="IPR013783">
    <property type="entry name" value="Ig-like_fold"/>
</dbReference>
<dbReference type="InterPro" id="IPR034058">
    <property type="entry name" value="TagA/B/C/D_pept_dom"/>
</dbReference>
<dbReference type="Proteomes" id="UP000550401">
    <property type="component" value="Unassembled WGS sequence"/>
</dbReference>
<feature type="chain" id="PRO_5032569877" description="Fibronectin type-III domain-containing protein" evidence="7">
    <location>
        <begin position="28"/>
        <end position="1189"/>
    </location>
</feature>
<reference evidence="9 10" key="1">
    <citation type="submission" date="2020-07" db="EMBL/GenBank/DDBJ databases">
        <title>Genomic Encyclopedia of Type Strains, Phase IV (KMG-V): Genome sequencing to study the core and pangenomes of soil and plant-associated prokaryotes.</title>
        <authorList>
            <person name="Whitman W."/>
        </authorList>
    </citation>
    <scope>NUCLEOTIDE SEQUENCE [LARGE SCALE GENOMIC DNA]</scope>
    <source>
        <strain evidence="9 10">RH2WT43</strain>
    </source>
</reference>
<keyword evidence="7" id="KW-0732">Signal</keyword>
<dbReference type="InterPro" id="IPR015500">
    <property type="entry name" value="Peptidase_S8_subtilisin-rel"/>
</dbReference>
<dbReference type="Gene3D" id="3.40.50.200">
    <property type="entry name" value="Peptidase S8/S53 domain"/>
    <property type="match status" value="1"/>
</dbReference>
<dbReference type="Gene3D" id="2.60.120.380">
    <property type="match status" value="1"/>
</dbReference>
<feature type="region of interest" description="Disordered" evidence="6">
    <location>
        <begin position="423"/>
        <end position="444"/>
    </location>
</feature>
<dbReference type="PRINTS" id="PR00723">
    <property type="entry name" value="SUBTILISIN"/>
</dbReference>
<dbReference type="Gene3D" id="2.60.120.260">
    <property type="entry name" value="Galactose-binding domain-like"/>
    <property type="match status" value="1"/>
</dbReference>
<keyword evidence="3 5" id="KW-0378">Hydrolase</keyword>
<keyword evidence="4 5" id="KW-0720">Serine protease</keyword>
<evidence type="ECO:0000256" key="1">
    <source>
        <dbReference type="ARBA" id="ARBA00011073"/>
    </source>
</evidence>
<feature type="signal peptide" evidence="7">
    <location>
        <begin position="1"/>
        <end position="27"/>
    </location>
</feature>
<feature type="compositionally biased region" description="Low complexity" evidence="6">
    <location>
        <begin position="424"/>
        <end position="433"/>
    </location>
</feature>
<dbReference type="PROSITE" id="PS00138">
    <property type="entry name" value="SUBTILASE_SER"/>
    <property type="match status" value="1"/>
</dbReference>
<evidence type="ECO:0000256" key="3">
    <source>
        <dbReference type="ARBA" id="ARBA00022801"/>
    </source>
</evidence>
<feature type="region of interest" description="Disordered" evidence="6">
    <location>
        <begin position="494"/>
        <end position="522"/>
    </location>
</feature>
<dbReference type="PANTHER" id="PTHR43399:SF4">
    <property type="entry name" value="CELL WALL-ASSOCIATED PROTEASE"/>
    <property type="match status" value="1"/>
</dbReference>
<evidence type="ECO:0000313" key="9">
    <source>
        <dbReference type="EMBL" id="MBA8888515.1"/>
    </source>
</evidence>
<comment type="similarity">
    <text evidence="1 5">Belongs to the peptidase S8 family.</text>
</comment>
<dbReference type="GO" id="GO:0004252">
    <property type="term" value="F:serine-type endopeptidase activity"/>
    <property type="evidence" value="ECO:0007669"/>
    <property type="project" value="UniProtKB-UniRule"/>
</dbReference>
<dbReference type="SUPFAM" id="SSF52743">
    <property type="entry name" value="Subtilisin-like"/>
    <property type="match status" value="1"/>
</dbReference>
<keyword evidence="10" id="KW-1185">Reference proteome</keyword>
<dbReference type="InterPro" id="IPR008979">
    <property type="entry name" value="Galactose-bd-like_sf"/>
</dbReference>
<dbReference type="SUPFAM" id="SSF49785">
    <property type="entry name" value="Galactose-binding domain-like"/>
    <property type="match status" value="1"/>
</dbReference>
<dbReference type="RefSeq" id="WP_220484454.1">
    <property type="nucleotide sequence ID" value="NZ_JACGXL010000004.1"/>
</dbReference>
<protein>
    <recommendedName>
        <fullName evidence="8">Fibronectin type-III domain-containing protein</fullName>
    </recommendedName>
</protein>
<evidence type="ECO:0000256" key="7">
    <source>
        <dbReference type="SAM" id="SignalP"/>
    </source>
</evidence>
<dbReference type="Gene3D" id="2.60.40.10">
    <property type="entry name" value="Immunoglobulins"/>
    <property type="match status" value="1"/>
</dbReference>
<dbReference type="PROSITE" id="PS51892">
    <property type="entry name" value="SUBTILASE"/>
    <property type="match status" value="1"/>
</dbReference>
<dbReference type="GO" id="GO:0006508">
    <property type="term" value="P:proteolysis"/>
    <property type="evidence" value="ECO:0007669"/>
    <property type="project" value="UniProtKB-KW"/>
</dbReference>
<dbReference type="SUPFAM" id="SSF49265">
    <property type="entry name" value="Fibronectin type III"/>
    <property type="match status" value="1"/>
</dbReference>
<comment type="caution">
    <text evidence="9">The sequence shown here is derived from an EMBL/GenBank/DDBJ whole genome shotgun (WGS) entry which is preliminary data.</text>
</comment>
<gene>
    <name evidence="9" type="ORF">FHW12_002748</name>
</gene>
<keyword evidence="2 5" id="KW-0645">Protease</keyword>
<dbReference type="InterPro" id="IPR003961">
    <property type="entry name" value="FN3_dom"/>
</dbReference>
<sequence>MTPLPARTALAAALTIALGAIAPHAVAANTVIAGQPSLDAIDAARGNPDLILLRAGVFDPARQTLDLREVGAAAATDSNYAIVQLKPEQLKAARKALVARGVEILGYVPNNAYYVRLNGVRLGDLAQDASVRWAGTVAPAMKLDPALWTAARATSAALQNDGRYELMIQAFDGVSSAAIEGQLVKQVPGVEITLRSTRAQALPYVRAKVDAASLNRLVDVATGIDGVAFVSPWIAPHTTNAGAIGAIQGNLTGTCAGSGPICGPTPLFDHGITGGGQIVAVADSGTTPNAAWFATLDKGNGPHTEVTFAENPPPVLPAIGTLHPDNKIIAYWTQPGGPTDYDYVSGHGTHTTGTVVGDAAGTFGATTYMPSTPYAPNHDLADGMAPNAQLLFQDIGPNQATAVITQDFEGTLEQAYTGGARIHSNSWGSSSSGQYTTEDANTDRATRRDEGLLVVIAAGNDQAGAMAVGSPGNSKNAVTVAALGHAGSLTKAGFSNAGPTADGRQKPDVAAPGTSTISAKNATSGVNTTVTAPLTASNSGTSMATPTIAGNAVLLREYFADGFYPRGTTGSGIPADLVFADGFDGASPFTESGLDAYNPTGAMMKAVLLNGTVLTTSPNTFPNTGTGWGRPWLDSNLWFKDTMPNGDDSRRLRVFERTNASGLETGDVNEYTIANVGAGVELRVTLAWFDPDASVGAASTLVNNLDLEVVGPGGTYLGNHFAGNVSTPGGTADAKDTVEQVRLTAPTAGSYTIRVKGTSIPGNGRAGSDRQGYGLAVSGKFALPDPAPLAAPTAPTIGGNGSGGISVNATASGSAQSWQLYRADGTCATAATGDFHLVANGTTLPLNDDTSQGGYSYAYKLRGVQNDIEGDASQCVDVVSLDDCTLQPDFDVHSLASDASNASCSVNLSWAAGASNCPAANTVTYTVERDTSPYFTAPTTVASALAAAAFSDTTVTNGTPYYYRVHAVDGAGNASATSAPANATPSGVDGPDPGSYLDDVDTHSYLTLEAPWQVTNVAASAGSYSYHNGSDAPPYLDNTCASIMTPSLAITAGATLSFQAKYDLEFQWDGVVQEISTDGGTTWVDLPPTGGYPSSFAQTTNPPVNACGYIASHGAFNGVTTAGSNADPGNGTATAVFKPFTTSLASYAGQNVKIRWRFSSDPASGFSGFFIDQVQISGAPGAGSYMCTP</sequence>
<evidence type="ECO:0000259" key="8">
    <source>
        <dbReference type="PROSITE" id="PS50853"/>
    </source>
</evidence>
<dbReference type="AlphaFoldDB" id="A0A839EXM5"/>
<dbReference type="CDD" id="cd04842">
    <property type="entry name" value="Peptidases_S8_Kp43_protease"/>
    <property type="match status" value="1"/>
</dbReference>
<dbReference type="EMBL" id="JACGXL010000004">
    <property type="protein sequence ID" value="MBA8888515.1"/>
    <property type="molecule type" value="Genomic_DNA"/>
</dbReference>
<dbReference type="PANTHER" id="PTHR43399">
    <property type="entry name" value="SUBTILISIN-RELATED"/>
    <property type="match status" value="1"/>
</dbReference>
<dbReference type="Pfam" id="PF00082">
    <property type="entry name" value="Peptidase_S8"/>
    <property type="match status" value="1"/>
</dbReference>
<dbReference type="InterPro" id="IPR036852">
    <property type="entry name" value="Peptidase_S8/S53_dom_sf"/>
</dbReference>
<dbReference type="InterPro" id="IPR023828">
    <property type="entry name" value="Peptidase_S8_Ser-AS"/>
</dbReference>
<dbReference type="PROSITE" id="PS50853">
    <property type="entry name" value="FN3"/>
    <property type="match status" value="1"/>
</dbReference>
<feature type="domain" description="Fibronectin type-III" evidence="8">
    <location>
        <begin position="888"/>
        <end position="989"/>
    </location>
</feature>
<evidence type="ECO:0000313" key="10">
    <source>
        <dbReference type="Proteomes" id="UP000550401"/>
    </source>
</evidence>
<accession>A0A839EXM5</accession>
<evidence type="ECO:0000256" key="2">
    <source>
        <dbReference type="ARBA" id="ARBA00022670"/>
    </source>
</evidence>
<organism evidence="9 10">
    <name type="scientific">Dokdonella fugitiva</name>
    <dbReference type="NCBI Taxonomy" id="328517"/>
    <lineage>
        <taxon>Bacteria</taxon>
        <taxon>Pseudomonadati</taxon>
        <taxon>Pseudomonadota</taxon>
        <taxon>Gammaproteobacteria</taxon>
        <taxon>Lysobacterales</taxon>
        <taxon>Rhodanobacteraceae</taxon>
        <taxon>Dokdonella</taxon>
    </lineage>
</organism>
<evidence type="ECO:0000256" key="6">
    <source>
        <dbReference type="SAM" id="MobiDB-lite"/>
    </source>
</evidence>
<evidence type="ECO:0000256" key="5">
    <source>
        <dbReference type="PROSITE-ProRule" id="PRU01240"/>
    </source>
</evidence>
<feature type="active site" description="Charge relay system" evidence="5">
    <location>
        <position position="542"/>
    </location>
</feature>
<name>A0A839EXM5_9GAMM</name>
<feature type="active site" description="Charge relay system" evidence="5">
    <location>
        <position position="347"/>
    </location>
</feature>
<dbReference type="InterPro" id="IPR036116">
    <property type="entry name" value="FN3_sf"/>
</dbReference>
<feature type="compositionally biased region" description="Polar residues" evidence="6">
    <location>
        <begin position="513"/>
        <end position="522"/>
    </location>
</feature>
<evidence type="ECO:0000256" key="4">
    <source>
        <dbReference type="ARBA" id="ARBA00022825"/>
    </source>
</evidence>